<dbReference type="PROSITE" id="PS51068">
    <property type="entry name" value="FPG_CAT"/>
    <property type="match status" value="1"/>
</dbReference>
<comment type="similarity">
    <text evidence="1">Belongs to the FPG family.</text>
</comment>
<dbReference type="SMART" id="SM01232">
    <property type="entry name" value="H2TH"/>
    <property type="match status" value="1"/>
</dbReference>
<dbReference type="GO" id="GO:0140078">
    <property type="term" value="F:class I DNA-(apurinic or apyrimidinic site) endonuclease activity"/>
    <property type="evidence" value="ECO:0007669"/>
    <property type="project" value="UniProtKB-EC"/>
</dbReference>
<evidence type="ECO:0000256" key="8">
    <source>
        <dbReference type="ARBA" id="ARBA00023268"/>
    </source>
</evidence>
<dbReference type="SUPFAM" id="SSF46946">
    <property type="entry name" value="S13-like H2TH domain"/>
    <property type="match status" value="1"/>
</dbReference>
<evidence type="ECO:0000313" key="12">
    <source>
        <dbReference type="EMBL" id="PKZ83556.1"/>
    </source>
</evidence>
<dbReference type="InterPro" id="IPR012319">
    <property type="entry name" value="FPG_cat"/>
</dbReference>
<evidence type="ECO:0000256" key="3">
    <source>
        <dbReference type="ARBA" id="ARBA00022763"/>
    </source>
</evidence>
<keyword evidence="4" id="KW-0378">Hydrolase</keyword>
<dbReference type="CDD" id="cd08970">
    <property type="entry name" value="AcNei1_N"/>
    <property type="match status" value="1"/>
</dbReference>
<dbReference type="PANTHER" id="PTHR42697:SF3">
    <property type="entry name" value="ENDONUCLEASE 8 1"/>
    <property type="match status" value="1"/>
</dbReference>
<keyword evidence="7" id="KW-0456">Lyase</keyword>
<evidence type="ECO:0000313" key="13">
    <source>
        <dbReference type="Proteomes" id="UP000234847"/>
    </source>
</evidence>
<evidence type="ECO:0000256" key="4">
    <source>
        <dbReference type="ARBA" id="ARBA00022801"/>
    </source>
</evidence>
<dbReference type="SUPFAM" id="SSF81624">
    <property type="entry name" value="N-terminal domain of MutM-like DNA repair proteins"/>
    <property type="match status" value="1"/>
</dbReference>
<dbReference type="GeneID" id="93362762"/>
<feature type="region of interest" description="Disordered" evidence="10">
    <location>
        <begin position="98"/>
        <end position="119"/>
    </location>
</feature>
<dbReference type="EC" id="4.2.99.18" evidence="2"/>
<accession>A0AAX0VMT8</accession>
<evidence type="ECO:0000256" key="7">
    <source>
        <dbReference type="ARBA" id="ARBA00023239"/>
    </source>
</evidence>
<dbReference type="GO" id="GO:0003684">
    <property type="term" value="F:damaged DNA binding"/>
    <property type="evidence" value="ECO:0007669"/>
    <property type="project" value="InterPro"/>
</dbReference>
<keyword evidence="8" id="KW-0511">Multifunctional enzyme</keyword>
<dbReference type="AlphaFoldDB" id="A0AAX0VMT8"/>
<dbReference type="Proteomes" id="UP000234847">
    <property type="component" value="Unassembled WGS sequence"/>
</dbReference>
<evidence type="ECO:0000256" key="10">
    <source>
        <dbReference type="SAM" id="MobiDB-lite"/>
    </source>
</evidence>
<dbReference type="InterPro" id="IPR010979">
    <property type="entry name" value="Ribosomal_uS13-like_H2TH"/>
</dbReference>
<comment type="caution">
    <text evidence="12">The sequence shown here is derived from an EMBL/GenBank/DDBJ whole genome shotgun (WGS) entry which is preliminary data.</text>
</comment>
<dbReference type="Pfam" id="PF06831">
    <property type="entry name" value="H2TH"/>
    <property type="match status" value="1"/>
</dbReference>
<sequence length="303" mass="32885">MPEGHSVHRLARQFTDVFGGRRIRATSPQGRFAEGAALLDGQVLKRARAHGKHFFADVSGGHVLHVHLGMYGAWTFGGDQDFAAASSIGAPRRIGEREVHDDGAPAAEPARDADGWVQPPPPAATVRLRLRAEHGWADLIGASRCRALTPAEAADVVAGLGPDPLSDDDPAPFYDLARRTRRPIGVVLMDQAAVSGIGNIFRAEALFRAGIDPWRPAREVSASDLAFLWADNAALMREGVRLGRIVTTRPEHRPGIPAESAWPEHANYVYQRQGLACLVCGRETIVVEEMAARKLYRCLTCQS</sequence>
<keyword evidence="9" id="KW-0326">Glycosidase</keyword>
<dbReference type="EMBL" id="PKJT01000001">
    <property type="protein sequence ID" value="PKZ83556.1"/>
    <property type="molecule type" value="Genomic_DNA"/>
</dbReference>
<dbReference type="SUPFAM" id="SSF57716">
    <property type="entry name" value="Glucocorticoid receptor-like (DNA-binding domain)"/>
    <property type="match status" value="1"/>
</dbReference>
<proteinExistence type="inferred from homology"/>
<protein>
    <recommendedName>
        <fullName evidence="2">DNA-(apurinic or apyrimidinic site) lyase</fullName>
        <ecNumber evidence="2">4.2.99.18</ecNumber>
    </recommendedName>
</protein>
<organism evidence="12 13">
    <name type="scientific">Micrococcus luteus</name>
    <name type="common">Micrococcus lysodeikticus</name>
    <dbReference type="NCBI Taxonomy" id="1270"/>
    <lineage>
        <taxon>Bacteria</taxon>
        <taxon>Bacillati</taxon>
        <taxon>Actinomycetota</taxon>
        <taxon>Actinomycetes</taxon>
        <taxon>Micrococcales</taxon>
        <taxon>Micrococcaceae</taxon>
        <taxon>Micrococcus</taxon>
    </lineage>
</organism>
<keyword evidence="3" id="KW-0227">DNA damage</keyword>
<reference evidence="12 13" key="1">
    <citation type="submission" date="2017-12" db="EMBL/GenBank/DDBJ databases">
        <title>Phylogenetic diversity of female urinary microbiome.</title>
        <authorList>
            <person name="Thomas-White K."/>
            <person name="Wolfe A.J."/>
        </authorList>
    </citation>
    <scope>NUCLEOTIDE SEQUENCE [LARGE SCALE GENOMIC DNA]</scope>
    <source>
        <strain evidence="12 13">UMB0038</strain>
    </source>
</reference>
<keyword evidence="5" id="KW-0238">DNA-binding</keyword>
<dbReference type="Pfam" id="PF01149">
    <property type="entry name" value="Fapy_DNA_glyco"/>
    <property type="match status" value="1"/>
</dbReference>
<keyword evidence="6" id="KW-0234">DNA repair</keyword>
<evidence type="ECO:0000259" key="11">
    <source>
        <dbReference type="PROSITE" id="PS51068"/>
    </source>
</evidence>
<evidence type="ECO:0000256" key="1">
    <source>
        <dbReference type="ARBA" id="ARBA00009409"/>
    </source>
</evidence>
<dbReference type="GO" id="GO:0000703">
    <property type="term" value="F:oxidized pyrimidine nucleobase lesion DNA N-glycosylase activity"/>
    <property type="evidence" value="ECO:0007669"/>
    <property type="project" value="TreeGrafter"/>
</dbReference>
<evidence type="ECO:0000256" key="5">
    <source>
        <dbReference type="ARBA" id="ARBA00023125"/>
    </source>
</evidence>
<evidence type="ECO:0000256" key="6">
    <source>
        <dbReference type="ARBA" id="ARBA00023204"/>
    </source>
</evidence>
<dbReference type="InterPro" id="IPR015886">
    <property type="entry name" value="H2TH_FPG"/>
</dbReference>
<evidence type="ECO:0000256" key="2">
    <source>
        <dbReference type="ARBA" id="ARBA00012720"/>
    </source>
</evidence>
<dbReference type="GO" id="GO:0008270">
    <property type="term" value="F:zinc ion binding"/>
    <property type="evidence" value="ECO:0007669"/>
    <property type="project" value="InterPro"/>
</dbReference>
<dbReference type="GO" id="GO:0006284">
    <property type="term" value="P:base-excision repair"/>
    <property type="evidence" value="ECO:0007669"/>
    <property type="project" value="InterPro"/>
</dbReference>
<dbReference type="Gene3D" id="3.20.190.10">
    <property type="entry name" value="MutM-like, N-terminal"/>
    <property type="match status" value="1"/>
</dbReference>
<dbReference type="SMART" id="SM00898">
    <property type="entry name" value="Fapy_DNA_glyco"/>
    <property type="match status" value="1"/>
</dbReference>
<dbReference type="RefSeq" id="WP_041104798.1">
    <property type="nucleotide sequence ID" value="NZ_CBDRLR010000008.1"/>
</dbReference>
<name>A0AAX0VMT8_MICLU</name>
<dbReference type="Gene3D" id="1.10.8.50">
    <property type="match status" value="1"/>
</dbReference>
<gene>
    <name evidence="12" type="ORF">CYJ95_01180</name>
</gene>
<feature type="compositionally biased region" description="Basic and acidic residues" evidence="10">
    <location>
        <begin position="98"/>
        <end position="114"/>
    </location>
</feature>
<evidence type="ECO:0000256" key="9">
    <source>
        <dbReference type="ARBA" id="ARBA00023295"/>
    </source>
</evidence>
<feature type="domain" description="Formamidopyrimidine-DNA glycosylase catalytic" evidence="11">
    <location>
        <begin position="2"/>
        <end position="89"/>
    </location>
</feature>
<dbReference type="InterPro" id="IPR035937">
    <property type="entry name" value="FPG_N"/>
</dbReference>
<dbReference type="PANTHER" id="PTHR42697">
    <property type="entry name" value="ENDONUCLEASE 8"/>
    <property type="match status" value="1"/>
</dbReference>